<dbReference type="GO" id="GO:0006434">
    <property type="term" value="P:seryl-tRNA aminoacylation"/>
    <property type="evidence" value="ECO:0007669"/>
    <property type="project" value="InterPro"/>
</dbReference>
<protein>
    <recommendedName>
        <fullName evidence="3">Serine--tRNA ligase</fullName>
    </recommendedName>
</protein>
<dbReference type="GO" id="GO:0005524">
    <property type="term" value="F:ATP binding"/>
    <property type="evidence" value="ECO:0007669"/>
    <property type="project" value="InterPro"/>
</dbReference>
<evidence type="ECO:0000313" key="1">
    <source>
        <dbReference type="EMBL" id="CAI9754810.1"/>
    </source>
</evidence>
<dbReference type="EMBL" id="OU503036">
    <property type="protein sequence ID" value="CAI9754810.1"/>
    <property type="molecule type" value="Genomic_DNA"/>
</dbReference>
<dbReference type="SUPFAM" id="SSF55681">
    <property type="entry name" value="Class II aaRS and biotin synthetases"/>
    <property type="match status" value="1"/>
</dbReference>
<reference evidence="1" key="1">
    <citation type="submission" date="2023-05" db="EMBL/GenBank/DDBJ databases">
        <authorList>
            <person name="Huff M."/>
        </authorList>
    </citation>
    <scope>NUCLEOTIDE SEQUENCE</scope>
</reference>
<dbReference type="AlphaFoldDB" id="A0AAD2DK56"/>
<gene>
    <name evidence="1" type="ORF">FPE_LOCUS2241</name>
</gene>
<dbReference type="Proteomes" id="UP000834106">
    <property type="component" value="Chromosome 1"/>
</dbReference>
<proteinExistence type="predicted"/>
<name>A0AAD2DK56_9LAMI</name>
<organism evidence="1 2">
    <name type="scientific">Fraxinus pennsylvanica</name>
    <dbReference type="NCBI Taxonomy" id="56036"/>
    <lineage>
        <taxon>Eukaryota</taxon>
        <taxon>Viridiplantae</taxon>
        <taxon>Streptophyta</taxon>
        <taxon>Embryophyta</taxon>
        <taxon>Tracheophyta</taxon>
        <taxon>Spermatophyta</taxon>
        <taxon>Magnoliopsida</taxon>
        <taxon>eudicotyledons</taxon>
        <taxon>Gunneridae</taxon>
        <taxon>Pentapetalae</taxon>
        <taxon>asterids</taxon>
        <taxon>lamiids</taxon>
        <taxon>Lamiales</taxon>
        <taxon>Oleaceae</taxon>
        <taxon>Oleeae</taxon>
        <taxon>Fraxinus</taxon>
    </lineage>
</organism>
<dbReference type="PANTHER" id="PTHR11778">
    <property type="entry name" value="SERYL-TRNA SYNTHETASE"/>
    <property type="match status" value="1"/>
</dbReference>
<evidence type="ECO:0008006" key="3">
    <source>
        <dbReference type="Google" id="ProtNLM"/>
    </source>
</evidence>
<dbReference type="InterPro" id="IPR002317">
    <property type="entry name" value="Ser-tRNA-ligase_type_1"/>
</dbReference>
<accession>A0AAD2DK56</accession>
<evidence type="ECO:0000313" key="2">
    <source>
        <dbReference type="Proteomes" id="UP000834106"/>
    </source>
</evidence>
<dbReference type="InterPro" id="IPR045864">
    <property type="entry name" value="aa-tRNA-synth_II/BPL/LPL"/>
</dbReference>
<keyword evidence="2" id="KW-1185">Reference proteome</keyword>
<dbReference type="Gene3D" id="3.30.930.10">
    <property type="entry name" value="Bira Bifunctional Protein, Domain 2"/>
    <property type="match status" value="2"/>
</dbReference>
<dbReference type="GO" id="GO:0004828">
    <property type="term" value="F:serine-tRNA ligase activity"/>
    <property type="evidence" value="ECO:0007669"/>
    <property type="project" value="InterPro"/>
</dbReference>
<sequence length="185" mass="20705">MPLRQMRNSEQRSVSLTPFLQRWFFAGIAPHKLRVSASTDCNRYEGGHCVCGFEVVVYSIEGSDQCLIGTAEIPVGGIHMDFIIPESSLPLKYVAFSHCFRTEAGAAGAATRTIDMATQDLGAPAYRKFGVVAWMPGLGRYATKLHNELSMTDYEVTLQRDNRITSIYVLRFQSYVPRTIFRPSV</sequence>